<protein>
    <recommendedName>
        <fullName evidence="4">YggT family protein</fullName>
    </recommendedName>
</protein>
<keyword evidence="1" id="KW-1133">Transmembrane helix</keyword>
<dbReference type="RefSeq" id="WP_014374513.1">
    <property type="nucleotide sequence ID" value="NC_016943.1"/>
</dbReference>
<feature type="transmembrane region" description="Helical" evidence="1">
    <location>
        <begin position="7"/>
        <end position="32"/>
    </location>
</feature>
<evidence type="ECO:0000313" key="3">
    <source>
        <dbReference type="Proteomes" id="UP000007517"/>
    </source>
</evidence>
<sequence length="101" mass="10921">MARVLSLLATVVRVVASVIAGLIVVYAVFVFFEANPANPLVELTRGVREDFGWFTQDLFAPEDPRIAETVNAALAALVWVVAGTLISKLIVRLTPASRARV</sequence>
<proteinExistence type="predicted"/>
<dbReference type="HOGENOM" id="CLU_146066_0_0_11"/>
<dbReference type="Proteomes" id="UP000007517">
    <property type="component" value="Chromosome"/>
</dbReference>
<dbReference type="EMBL" id="FO117623">
    <property type="protein sequence ID" value="CCG01600.1"/>
    <property type="molecule type" value="Genomic_DNA"/>
</dbReference>
<dbReference type="OrthoDB" id="5192539at2"/>
<keyword evidence="1" id="KW-0812">Transmembrane</keyword>
<reference evidence="3" key="2">
    <citation type="submission" date="2012-02" db="EMBL/GenBank/DDBJ databases">
        <title>Complete genome sequence of Blastococcus saxobsidens strain DD2.</title>
        <authorList>
            <person name="Genoscope."/>
        </authorList>
    </citation>
    <scope>NUCLEOTIDE SEQUENCE [LARGE SCALE GENOMIC DNA]</scope>
    <source>
        <strain evidence="3">DD2</strain>
    </source>
</reference>
<evidence type="ECO:0008006" key="4">
    <source>
        <dbReference type="Google" id="ProtNLM"/>
    </source>
</evidence>
<evidence type="ECO:0000313" key="2">
    <source>
        <dbReference type="EMBL" id="CCG01600.1"/>
    </source>
</evidence>
<dbReference type="KEGG" id="bsd:BLASA_0644"/>
<dbReference type="AlphaFoldDB" id="H6RQS3"/>
<dbReference type="STRING" id="1146883.BLASA_0644"/>
<gene>
    <name evidence="2" type="ordered locus">BLASA_0644</name>
</gene>
<feature type="transmembrane region" description="Helical" evidence="1">
    <location>
        <begin position="72"/>
        <end position="91"/>
    </location>
</feature>
<keyword evidence="3" id="KW-1185">Reference proteome</keyword>
<organism evidence="2 3">
    <name type="scientific">Blastococcus saxobsidens (strain DD2)</name>
    <dbReference type="NCBI Taxonomy" id="1146883"/>
    <lineage>
        <taxon>Bacteria</taxon>
        <taxon>Bacillati</taxon>
        <taxon>Actinomycetota</taxon>
        <taxon>Actinomycetes</taxon>
        <taxon>Geodermatophilales</taxon>
        <taxon>Geodermatophilaceae</taxon>
        <taxon>Blastococcus</taxon>
    </lineage>
</organism>
<evidence type="ECO:0000256" key="1">
    <source>
        <dbReference type="SAM" id="Phobius"/>
    </source>
</evidence>
<reference evidence="2 3" key="1">
    <citation type="journal article" date="2012" name="J. Bacteriol.">
        <title>Genome Sequence of Blastococcus saxobsidens DD2, a Stone-Inhabiting Bacterium.</title>
        <authorList>
            <person name="Chouaia B."/>
            <person name="Crotti E."/>
            <person name="Brusetti L."/>
            <person name="Daffonchio D."/>
            <person name="Essoussi I."/>
            <person name="Nouioui I."/>
            <person name="Sbissi I."/>
            <person name="Ghodhbane-Gtari F."/>
            <person name="Gtari M."/>
            <person name="Vacherie B."/>
            <person name="Barbe V."/>
            <person name="Medigue C."/>
            <person name="Gury J."/>
            <person name="Pujic P."/>
            <person name="Normand P."/>
        </authorList>
    </citation>
    <scope>NUCLEOTIDE SEQUENCE [LARGE SCALE GENOMIC DNA]</scope>
    <source>
        <strain evidence="2 3">DD2</strain>
    </source>
</reference>
<accession>H6RQS3</accession>
<keyword evidence="1" id="KW-0472">Membrane</keyword>
<name>H6RQS3_BLASD</name>